<accession>A0A1Z5KCA5</accession>
<dbReference type="Gene3D" id="1.10.220.20">
    <property type="match status" value="1"/>
</dbReference>
<dbReference type="Gene3D" id="2.100.10.50">
    <property type="match status" value="1"/>
</dbReference>
<gene>
    <name evidence="2" type="ORF">FisN_20Hu138</name>
</gene>
<dbReference type="Proteomes" id="UP000198406">
    <property type="component" value="Unassembled WGS sequence"/>
</dbReference>
<dbReference type="AlphaFoldDB" id="A0A1Z5KCA5"/>
<proteinExistence type="predicted"/>
<dbReference type="SUPFAM" id="SSF48425">
    <property type="entry name" value="Sec7 domain"/>
    <property type="match status" value="1"/>
</dbReference>
<dbReference type="InterPro" id="IPR000904">
    <property type="entry name" value="Sec7_dom"/>
</dbReference>
<dbReference type="Pfam" id="PF01369">
    <property type="entry name" value="Sec7"/>
    <property type="match status" value="1"/>
</dbReference>
<dbReference type="InterPro" id="IPR023341">
    <property type="entry name" value="MABP"/>
</dbReference>
<dbReference type="PROSITE" id="PS51498">
    <property type="entry name" value="MABP"/>
    <property type="match status" value="1"/>
</dbReference>
<dbReference type="GO" id="GO:0032012">
    <property type="term" value="P:regulation of ARF protein signal transduction"/>
    <property type="evidence" value="ECO:0007669"/>
    <property type="project" value="InterPro"/>
</dbReference>
<keyword evidence="3" id="KW-1185">Reference proteome</keyword>
<evidence type="ECO:0000259" key="1">
    <source>
        <dbReference type="PROSITE" id="PS51498"/>
    </source>
</evidence>
<dbReference type="InParanoid" id="A0A1Z5KCA5"/>
<protein>
    <recommendedName>
        <fullName evidence="1">MABP domain-containing protein</fullName>
    </recommendedName>
</protein>
<dbReference type="GO" id="GO:0005737">
    <property type="term" value="C:cytoplasm"/>
    <property type="evidence" value="ECO:0007669"/>
    <property type="project" value="UniProtKB-ARBA"/>
</dbReference>
<dbReference type="GO" id="GO:0005085">
    <property type="term" value="F:guanyl-nucleotide exchange factor activity"/>
    <property type="evidence" value="ECO:0007669"/>
    <property type="project" value="InterPro"/>
</dbReference>
<evidence type="ECO:0000313" key="3">
    <source>
        <dbReference type="Proteomes" id="UP000198406"/>
    </source>
</evidence>
<organism evidence="2 3">
    <name type="scientific">Fistulifera solaris</name>
    <name type="common">Oleaginous diatom</name>
    <dbReference type="NCBI Taxonomy" id="1519565"/>
    <lineage>
        <taxon>Eukaryota</taxon>
        <taxon>Sar</taxon>
        <taxon>Stramenopiles</taxon>
        <taxon>Ochrophyta</taxon>
        <taxon>Bacillariophyta</taxon>
        <taxon>Bacillariophyceae</taxon>
        <taxon>Bacillariophycidae</taxon>
        <taxon>Naviculales</taxon>
        <taxon>Naviculaceae</taxon>
        <taxon>Fistulifera</taxon>
    </lineage>
</organism>
<sequence>MSYDSSRFPRNKPVVQTACEGIQQLIEQLTLKDNPPINWKDQSALSEKKAFSNINQDATKEKSDTQSDNLGHLSLIALSKWTLQTAGYPLPQETSENTEPYAQSFKNQLKASSPSNRHIWRKAVCRLPKDSKSDPFVAKAWKHQFGSEYAKHLYEASHCPSESEPTRLQFVRLRKKRNNSRETCIRTIEDADLAIQTGALVDICVTADNAPSPTGFFRVSQSASGRPFGHNNMYLNIKKEPNWDRAAQRPCITALCLIFPDRKEVVPRGFQLVRHANSKTPADFGMDGERIFWCFRLSREGNPLTDIVPLIPRWGEAVPSGYTVVEKSPQSHTASFSTVISDVTRAGLSQREARKNIKIAVFLAYRQRLTSLECLRPHPLLTAIQQKRKGQNEANTLESYFGTGGTVVSSSVGRYHILDRSTHELLGTMSVKHRLKLIDASRQKCSESGQDLVGGFYGCASLVPHSRSEDASSMGGSTLLSAKSIDGGSAANPSTSTSRTTQIRRILAVGETVESVKVTDFIPFPEVAKGLSEDREQALVRLPIRTALLVPILSACYTRHGGAALLAVEILTKLLTKTSMFDDDVDTSDDHDGESCLRLTLLDLCVQAVCDVATSGAEETAFSACVQFAELAIQFSQGQLSTRTIGLVYRMYFFVFSFGNGSNWFSQTSKTVSGSNECKTEDFDVPLLLDCRGNSGRQSSILPGGAPQVAALALKNLVYFCVRKLGKKSSAGFWVGYEMTNKNDVNFDIARKRSSTSVDDEVDCAILTELALHQVQRSGGSEMFWHDMVTTCGRTLFGRDEANVGDKGAFPLVFSLFANIIKTSSGKLRTKTRGSSPRDLMCKLLSLELLLHFLECLRDEQEASTEVENAPVRVISSRDMDVLTFSVRRMVAACLLWNTEASHESQFVYKRVLRIISEFWCSPIHRKRCKVETGILVEHFVVRLLEMGPHFLGGSGEQKHGLYLQLTELLIELKKWFARCPIDTIEFFLSYDKDFSLKKVGSGQDFGAAKLRLLQRISLGICKIAETCSKSIGKQTPTNRSLKDRVFCERVDHNMLPESLHPTEAKSKMRDSATTLRALSLDTIAQIVKSLTMSAALSVELPFSKLLLSWDLADDFSALSHLKGSVSSKYNSDLSDNDITNDRSPCPLNNENDSSAAVGPLDDALQLAKDRGIDKAIEYLIDCNVIMSTPRDVAHFLLSNREKLDASVLGNYISEEGVGDAQNEFKKTVLYLFVRAISFVGLNVDQG</sequence>
<dbReference type="InterPro" id="IPR035999">
    <property type="entry name" value="Sec7_dom_sf"/>
</dbReference>
<dbReference type="EMBL" id="BDSP01000204">
    <property type="protein sequence ID" value="GAX23930.1"/>
    <property type="molecule type" value="Genomic_DNA"/>
</dbReference>
<reference evidence="2 3" key="1">
    <citation type="journal article" date="2015" name="Plant Cell">
        <title>Oil accumulation by the oleaginous diatom Fistulifera solaris as revealed by the genome and transcriptome.</title>
        <authorList>
            <person name="Tanaka T."/>
            <person name="Maeda Y."/>
            <person name="Veluchamy A."/>
            <person name="Tanaka M."/>
            <person name="Abida H."/>
            <person name="Marechal E."/>
            <person name="Bowler C."/>
            <person name="Muto M."/>
            <person name="Sunaga Y."/>
            <person name="Tanaka M."/>
            <person name="Yoshino T."/>
            <person name="Taniguchi T."/>
            <person name="Fukuda Y."/>
            <person name="Nemoto M."/>
            <person name="Matsumoto M."/>
            <person name="Wong P.S."/>
            <person name="Aburatani S."/>
            <person name="Fujibuchi W."/>
        </authorList>
    </citation>
    <scope>NUCLEOTIDE SEQUENCE [LARGE SCALE GENOMIC DNA]</scope>
    <source>
        <strain evidence="2 3">JPCC DA0580</strain>
    </source>
</reference>
<feature type="domain" description="MABP" evidence="1">
    <location>
        <begin position="197"/>
        <end position="369"/>
    </location>
</feature>
<comment type="caution">
    <text evidence="2">The sequence shown here is derived from an EMBL/GenBank/DDBJ whole genome shotgun (WGS) entry which is preliminary data.</text>
</comment>
<dbReference type="OrthoDB" id="430364at2759"/>
<evidence type="ECO:0000313" key="2">
    <source>
        <dbReference type="EMBL" id="GAX23930.1"/>
    </source>
</evidence>
<name>A0A1Z5KCA5_FISSO</name>